<dbReference type="Pfam" id="PF00169">
    <property type="entry name" value="PH"/>
    <property type="match status" value="1"/>
</dbReference>
<evidence type="ECO:0000256" key="1">
    <source>
        <dbReference type="SAM" id="MobiDB-lite"/>
    </source>
</evidence>
<dbReference type="InterPro" id="IPR011993">
    <property type="entry name" value="PH-like_dom_sf"/>
</dbReference>
<dbReference type="InterPro" id="IPR050996">
    <property type="entry name" value="Docking_Protein_DOK"/>
</dbReference>
<dbReference type="SMART" id="SM00233">
    <property type="entry name" value="PH"/>
    <property type="match status" value="1"/>
</dbReference>
<dbReference type="SMART" id="SM00310">
    <property type="entry name" value="PTBI"/>
    <property type="match status" value="1"/>
</dbReference>
<dbReference type="GO" id="GO:0007169">
    <property type="term" value="P:cell surface receptor protein tyrosine kinase signaling pathway"/>
    <property type="evidence" value="ECO:0007669"/>
    <property type="project" value="TreeGrafter"/>
</dbReference>
<dbReference type="OrthoDB" id="6020914at2759"/>
<dbReference type="KEGG" id="char:116222939"/>
<dbReference type="Gene3D" id="2.30.29.30">
    <property type="entry name" value="Pleckstrin-homology domain (PH domain)/Phosphotyrosine-binding domain (PTB)"/>
    <property type="match status" value="2"/>
</dbReference>
<dbReference type="PANTHER" id="PTHR21258:SF14">
    <property type="entry name" value="DOCKING PROTEIN 2"/>
    <property type="match status" value="1"/>
</dbReference>
<keyword evidence="4" id="KW-1185">Reference proteome</keyword>
<organism evidence="4 5">
    <name type="scientific">Clupea harengus</name>
    <name type="common">Atlantic herring</name>
    <dbReference type="NCBI Taxonomy" id="7950"/>
    <lineage>
        <taxon>Eukaryota</taxon>
        <taxon>Metazoa</taxon>
        <taxon>Chordata</taxon>
        <taxon>Craniata</taxon>
        <taxon>Vertebrata</taxon>
        <taxon>Euteleostomi</taxon>
        <taxon>Actinopterygii</taxon>
        <taxon>Neopterygii</taxon>
        <taxon>Teleostei</taxon>
        <taxon>Clupei</taxon>
        <taxon>Clupeiformes</taxon>
        <taxon>Clupeoidei</taxon>
        <taxon>Clupeidae</taxon>
        <taxon>Clupea</taxon>
    </lineage>
</organism>
<dbReference type="GO" id="GO:0007265">
    <property type="term" value="P:Ras protein signal transduction"/>
    <property type="evidence" value="ECO:0007669"/>
    <property type="project" value="TreeGrafter"/>
</dbReference>
<feature type="domain" description="IRS-type PTB" evidence="3">
    <location>
        <begin position="166"/>
        <end position="270"/>
    </location>
</feature>
<dbReference type="SUPFAM" id="SSF50729">
    <property type="entry name" value="PH domain-like"/>
    <property type="match status" value="2"/>
</dbReference>
<protein>
    <submittedName>
        <fullName evidence="5">Docking protein 2-like</fullName>
    </submittedName>
</protein>
<evidence type="ECO:0000259" key="2">
    <source>
        <dbReference type="PROSITE" id="PS50003"/>
    </source>
</evidence>
<dbReference type="InterPro" id="IPR001849">
    <property type="entry name" value="PH_domain"/>
</dbReference>
<evidence type="ECO:0000259" key="3">
    <source>
        <dbReference type="PROSITE" id="PS51064"/>
    </source>
</evidence>
<dbReference type="Pfam" id="PF02174">
    <property type="entry name" value="IRS"/>
    <property type="match status" value="1"/>
</dbReference>
<dbReference type="RefSeq" id="XP_031434109.1">
    <property type="nucleotide sequence ID" value="XM_031578249.2"/>
</dbReference>
<feature type="region of interest" description="Disordered" evidence="1">
    <location>
        <begin position="414"/>
        <end position="441"/>
    </location>
</feature>
<dbReference type="PROSITE" id="PS51064">
    <property type="entry name" value="IRS_PTB"/>
    <property type="match status" value="1"/>
</dbReference>
<name>A0A6P8G4D0_CLUHA</name>
<dbReference type="PANTHER" id="PTHR21258">
    <property type="entry name" value="DOCKING PROTEIN RELATED"/>
    <property type="match status" value="1"/>
</dbReference>
<gene>
    <name evidence="5" type="primary">LOC116222939</name>
</gene>
<feature type="compositionally biased region" description="Basic and acidic residues" evidence="1">
    <location>
        <begin position="419"/>
        <end position="430"/>
    </location>
</feature>
<dbReference type="GO" id="GO:0043410">
    <property type="term" value="P:positive regulation of MAPK cascade"/>
    <property type="evidence" value="ECO:0007669"/>
    <property type="project" value="TreeGrafter"/>
</dbReference>
<sequence>MEGNIRRKGMLYIQQQRFGKRWKKMWCVLYGESRCSASRLELYEYKQASSSGQLTGACSGADPHLLRRQDSKRVLLLRDCISVEEMELMDCPRDCVSFIVETAEKRFLFAALFTEFRHWVAGLCELAFPMNTAKSGGLDQTVRQQSSRNSLHAQMVENTLYERTDTAGDFPVSVVRTGASNRWQLHGAYILTPEPDRLLLKDPICKEILFIWPYCFIRKFGQDKSTFSFEAGRRCESGEGVFEFATSRADSLFSIINTAISTSQEMPRPCLQPSRSLKVQRAPEPDVTQVNVRGYQVPESMLPPTQGTPPKADRQLKRLTPSFRSLSLNAIKIPNKDLVRTVSSCPPLKHEDREVIYAKVSRQKLIDQVPQEECTCGGGSHALEDPTSMQVPPMSMQVPSETCVNFPQHSAFEALQQPEGRRSNKEHESETEQFSEMPCDHSDQLDAEERADADHIYDDPEGCLADPQWAGACVVYDDPEDVKTDLKPDQGHADLGRVLDVHDDFLYDNVMTRGQ</sequence>
<feature type="domain" description="PH" evidence="2">
    <location>
        <begin position="4"/>
        <end position="128"/>
    </location>
</feature>
<evidence type="ECO:0000313" key="4">
    <source>
        <dbReference type="Proteomes" id="UP000515152"/>
    </source>
</evidence>
<dbReference type="GO" id="GO:0005737">
    <property type="term" value="C:cytoplasm"/>
    <property type="evidence" value="ECO:0007669"/>
    <property type="project" value="TreeGrafter"/>
</dbReference>
<dbReference type="GeneID" id="116222939"/>
<dbReference type="Proteomes" id="UP000515152">
    <property type="component" value="Chromosome 12"/>
</dbReference>
<proteinExistence type="predicted"/>
<dbReference type="PROSITE" id="PS50003">
    <property type="entry name" value="PH_DOMAIN"/>
    <property type="match status" value="1"/>
</dbReference>
<dbReference type="AlphaFoldDB" id="A0A6P8G4D0"/>
<evidence type="ECO:0000313" key="5">
    <source>
        <dbReference type="RefSeq" id="XP_031434109.1"/>
    </source>
</evidence>
<reference evidence="5" key="1">
    <citation type="submission" date="2025-08" db="UniProtKB">
        <authorList>
            <consortium name="RefSeq"/>
        </authorList>
    </citation>
    <scope>IDENTIFICATION</scope>
</reference>
<accession>A0A6P8G4D0</accession>
<dbReference type="InterPro" id="IPR002404">
    <property type="entry name" value="IRS_PTB"/>
</dbReference>
<dbReference type="SMART" id="SM01244">
    <property type="entry name" value="IRS"/>
    <property type="match status" value="1"/>
</dbReference>